<feature type="active site" evidence="1">
    <location>
        <position position="197"/>
    </location>
</feature>
<dbReference type="PANTHER" id="PTHR13504">
    <property type="entry name" value="FIDO DOMAIN-CONTAINING PROTEIN DDB_G0283145"/>
    <property type="match status" value="1"/>
</dbReference>
<dbReference type="SUPFAM" id="SSF140931">
    <property type="entry name" value="Fic-like"/>
    <property type="match status" value="1"/>
</dbReference>
<dbReference type="GO" id="GO:0005524">
    <property type="term" value="F:ATP binding"/>
    <property type="evidence" value="ECO:0007669"/>
    <property type="project" value="UniProtKB-KW"/>
</dbReference>
<dbReference type="InterPro" id="IPR040198">
    <property type="entry name" value="Fido_containing"/>
</dbReference>
<protein>
    <submittedName>
        <fullName evidence="5">Fic family protein</fullName>
    </submittedName>
</protein>
<dbReference type="Pfam" id="PF02661">
    <property type="entry name" value="Fic"/>
    <property type="match status" value="1"/>
</dbReference>
<feature type="domain" description="Fido" evidence="4">
    <location>
        <begin position="108"/>
        <end position="266"/>
    </location>
</feature>
<evidence type="ECO:0000259" key="4">
    <source>
        <dbReference type="PROSITE" id="PS51459"/>
    </source>
</evidence>
<organism evidence="5 6">
    <name type="scientific">Pseudobutyrivibrio ruminis DSM 9787</name>
    <dbReference type="NCBI Taxonomy" id="1123011"/>
    <lineage>
        <taxon>Bacteria</taxon>
        <taxon>Bacillati</taxon>
        <taxon>Bacillota</taxon>
        <taxon>Clostridia</taxon>
        <taxon>Lachnospirales</taxon>
        <taxon>Lachnospiraceae</taxon>
        <taxon>Pseudobutyrivibrio</taxon>
    </lineage>
</organism>
<feature type="binding site" evidence="2">
    <location>
        <begin position="239"/>
        <end position="240"/>
    </location>
    <ligand>
        <name>ATP</name>
        <dbReference type="ChEBI" id="CHEBI:30616"/>
    </ligand>
</feature>
<name>A0A285SJK7_9FIRM</name>
<dbReference type="EMBL" id="OBMR01000008">
    <property type="protein sequence ID" value="SOC08122.1"/>
    <property type="molecule type" value="Genomic_DNA"/>
</dbReference>
<dbReference type="AlphaFoldDB" id="A0A285SJK7"/>
<keyword evidence="2" id="KW-0547">Nucleotide-binding</keyword>
<evidence type="ECO:0000256" key="2">
    <source>
        <dbReference type="PIRSR" id="PIRSR640198-2"/>
    </source>
</evidence>
<dbReference type="InterPro" id="IPR036597">
    <property type="entry name" value="Fido-like_dom_sf"/>
</dbReference>
<evidence type="ECO:0000313" key="6">
    <source>
        <dbReference type="Proteomes" id="UP000219563"/>
    </source>
</evidence>
<gene>
    <name evidence="5" type="ORF">SAMN02910411_2421</name>
</gene>
<evidence type="ECO:0000256" key="1">
    <source>
        <dbReference type="PIRSR" id="PIRSR640198-1"/>
    </source>
</evidence>
<dbReference type="Proteomes" id="UP000219563">
    <property type="component" value="Unassembled WGS sequence"/>
</dbReference>
<evidence type="ECO:0000313" key="5">
    <source>
        <dbReference type="EMBL" id="SOC08122.1"/>
    </source>
</evidence>
<sequence length="355" mass="40701">MRNFDYKKLSQQTWDNDILLLCSKIHECKGRQDLFVRQKPAQLNRLIEIARIQSTEASNSIEGIVTTSTRIKQLVNDKTTPKNRDEKEILGYRDVLNTIHESYEYIDISPNHILQLHRDLLKYAGFTYGGSFKNTQNYIKETRPDGSEVIRFTPVPPYETPKAIEDICRSYAETAALEIVDPLILVPAFICDFLCIHPFNDGNGRMSRLLTLLLLYKNGYAVGKYISIEKQIEKTKDVYYDVLQEIDYGWHEEKNDPTPFIKYMLQVVLASYLEFEERVGVMDDTGVKSSSYDVVKAYVETKIGKFTPADVLANCPGVGRTSVFNALKKLNEEGFIDKHGEGKGSFYVQKSESIW</sequence>
<dbReference type="RefSeq" id="WP_090477963.1">
    <property type="nucleotide sequence ID" value="NZ_OBMR01000008.1"/>
</dbReference>
<accession>A0A285SJK7</accession>
<feature type="site" description="Important for autoinhibition of adenylyltransferase activity" evidence="3">
    <location>
        <position position="62"/>
    </location>
</feature>
<dbReference type="PROSITE" id="PS51459">
    <property type="entry name" value="FIDO"/>
    <property type="match status" value="1"/>
</dbReference>
<feature type="binding site" evidence="2">
    <location>
        <begin position="201"/>
        <end position="208"/>
    </location>
    <ligand>
        <name>ATP</name>
        <dbReference type="ChEBI" id="CHEBI:30616"/>
    </ligand>
</feature>
<keyword evidence="2" id="KW-0067">ATP-binding</keyword>
<dbReference type="Gene3D" id="1.10.3290.10">
    <property type="entry name" value="Fido-like domain"/>
    <property type="match status" value="1"/>
</dbReference>
<dbReference type="PANTHER" id="PTHR13504:SF38">
    <property type="entry name" value="FIDO DOMAIN-CONTAINING PROTEIN"/>
    <property type="match status" value="1"/>
</dbReference>
<evidence type="ECO:0000256" key="3">
    <source>
        <dbReference type="PIRSR" id="PIRSR640198-3"/>
    </source>
</evidence>
<reference evidence="5 6" key="1">
    <citation type="submission" date="2017-08" db="EMBL/GenBank/DDBJ databases">
        <authorList>
            <person name="de Groot N.N."/>
        </authorList>
    </citation>
    <scope>NUCLEOTIDE SEQUENCE [LARGE SCALE GENOMIC DNA]</scope>
    <source>
        <strain evidence="5 6">DSM 9787</strain>
    </source>
</reference>
<dbReference type="InterPro" id="IPR003812">
    <property type="entry name" value="Fido"/>
</dbReference>
<proteinExistence type="predicted"/>